<accession>A0A084VGY6</accession>
<dbReference type="EnsemblMetazoa" id="ASIC004444-RA">
    <property type="protein sequence ID" value="ASIC004444-PA"/>
    <property type="gene ID" value="ASIC004444"/>
</dbReference>
<reference evidence="1 3" key="1">
    <citation type="journal article" date="2014" name="BMC Genomics">
        <title>Genome sequence of Anopheles sinensis provides insight into genetics basis of mosquito competence for malaria parasites.</title>
        <authorList>
            <person name="Zhou D."/>
            <person name="Zhang D."/>
            <person name="Ding G."/>
            <person name="Shi L."/>
            <person name="Hou Q."/>
            <person name="Ye Y."/>
            <person name="Xu Y."/>
            <person name="Zhou H."/>
            <person name="Xiong C."/>
            <person name="Li S."/>
            <person name="Yu J."/>
            <person name="Hong S."/>
            <person name="Yu X."/>
            <person name="Zou P."/>
            <person name="Chen C."/>
            <person name="Chang X."/>
            <person name="Wang W."/>
            <person name="Lv Y."/>
            <person name="Sun Y."/>
            <person name="Ma L."/>
            <person name="Shen B."/>
            <person name="Zhu C."/>
        </authorList>
    </citation>
    <scope>NUCLEOTIDE SEQUENCE [LARGE SCALE GENOMIC DNA]</scope>
</reference>
<evidence type="ECO:0000313" key="1">
    <source>
        <dbReference type="EMBL" id="KFB37230.1"/>
    </source>
</evidence>
<keyword evidence="3" id="KW-1185">Reference proteome</keyword>
<sequence>MNQISAEKINDPIRPAHGYRMMRAAISLLLRRSRRVIDTNLGVVERARARGRWKKARTKEKRERMR</sequence>
<reference evidence="2" key="2">
    <citation type="submission" date="2020-05" db="UniProtKB">
        <authorList>
            <consortium name="EnsemblMetazoa"/>
        </authorList>
    </citation>
    <scope>IDENTIFICATION</scope>
</reference>
<gene>
    <name evidence="1" type="ORF">ZHAS_00004444</name>
</gene>
<protein>
    <submittedName>
        <fullName evidence="1 2">Uncharacterized protein</fullName>
    </submittedName>
</protein>
<proteinExistence type="predicted"/>
<evidence type="ECO:0000313" key="3">
    <source>
        <dbReference type="Proteomes" id="UP000030765"/>
    </source>
</evidence>
<dbReference type="Proteomes" id="UP000030765">
    <property type="component" value="Unassembled WGS sequence"/>
</dbReference>
<name>A0A084VGY6_ANOSI</name>
<organism evidence="1">
    <name type="scientific">Anopheles sinensis</name>
    <name type="common">Mosquito</name>
    <dbReference type="NCBI Taxonomy" id="74873"/>
    <lineage>
        <taxon>Eukaryota</taxon>
        <taxon>Metazoa</taxon>
        <taxon>Ecdysozoa</taxon>
        <taxon>Arthropoda</taxon>
        <taxon>Hexapoda</taxon>
        <taxon>Insecta</taxon>
        <taxon>Pterygota</taxon>
        <taxon>Neoptera</taxon>
        <taxon>Endopterygota</taxon>
        <taxon>Diptera</taxon>
        <taxon>Nematocera</taxon>
        <taxon>Culicoidea</taxon>
        <taxon>Culicidae</taxon>
        <taxon>Anophelinae</taxon>
        <taxon>Anopheles</taxon>
    </lineage>
</organism>
<dbReference type="EMBL" id="KE524840">
    <property type="protein sequence ID" value="KFB37230.1"/>
    <property type="molecule type" value="Genomic_DNA"/>
</dbReference>
<evidence type="ECO:0000313" key="2">
    <source>
        <dbReference type="EnsemblMetazoa" id="ASIC004444-PA"/>
    </source>
</evidence>
<dbReference type="AlphaFoldDB" id="A0A084VGY6"/>
<dbReference type="EMBL" id="ATLV01013116">
    <property type="status" value="NOT_ANNOTATED_CDS"/>
    <property type="molecule type" value="Genomic_DNA"/>
</dbReference>
<dbReference type="VEuPathDB" id="VectorBase:ASIC004444"/>